<name>A0A9X1T1V8_9HYPH</name>
<accession>A0A9X1T1V8</accession>
<proteinExistence type="predicted"/>
<dbReference type="RefSeq" id="WP_231816223.1">
    <property type="nucleotide sequence ID" value="NZ_JAJOZR010000013.1"/>
</dbReference>
<reference evidence="2" key="1">
    <citation type="submission" date="2021-12" db="EMBL/GenBank/DDBJ databases">
        <authorList>
            <person name="Li Y."/>
        </authorList>
    </citation>
    <scope>NUCLEOTIDE SEQUENCE</scope>
    <source>
        <strain evidence="2">DKSPLA3</strain>
    </source>
</reference>
<organism evidence="2 3">
    <name type="scientific">Rhizobium quercicola</name>
    <dbReference type="NCBI Taxonomy" id="2901226"/>
    <lineage>
        <taxon>Bacteria</taxon>
        <taxon>Pseudomonadati</taxon>
        <taxon>Pseudomonadota</taxon>
        <taxon>Alphaproteobacteria</taxon>
        <taxon>Hyphomicrobiales</taxon>
        <taxon>Rhizobiaceae</taxon>
        <taxon>Rhizobium/Agrobacterium group</taxon>
        <taxon>Rhizobium</taxon>
    </lineage>
</organism>
<dbReference type="EMBL" id="JAJOZR010000013">
    <property type="protein sequence ID" value="MCD7111116.1"/>
    <property type="molecule type" value="Genomic_DNA"/>
</dbReference>
<gene>
    <name evidence="2" type="ORF">LRX75_18935</name>
</gene>
<comment type="caution">
    <text evidence="2">The sequence shown here is derived from an EMBL/GenBank/DDBJ whole genome shotgun (WGS) entry which is preliminary data.</text>
</comment>
<sequence length="96" mass="11052">MRTPQTALDVTFAGKPAALRVFALAQGLVTVWRLLKNRRATGHLHELDDRQLADIGLTRNDVRDASMSSFFEDPSRHLTRAARERANRYYRDVRSR</sequence>
<dbReference type="Proteomes" id="UP001139089">
    <property type="component" value="Unassembled WGS sequence"/>
</dbReference>
<keyword evidence="3" id="KW-1185">Reference proteome</keyword>
<evidence type="ECO:0000313" key="3">
    <source>
        <dbReference type="Proteomes" id="UP001139089"/>
    </source>
</evidence>
<dbReference type="Pfam" id="PF06568">
    <property type="entry name" value="YjiS-like"/>
    <property type="match status" value="1"/>
</dbReference>
<evidence type="ECO:0000313" key="2">
    <source>
        <dbReference type="EMBL" id="MCD7111116.1"/>
    </source>
</evidence>
<evidence type="ECO:0000259" key="1">
    <source>
        <dbReference type="Pfam" id="PF06568"/>
    </source>
</evidence>
<dbReference type="InterPro" id="IPR009506">
    <property type="entry name" value="YjiS-like"/>
</dbReference>
<protein>
    <submittedName>
        <fullName evidence="2">DUF1127 domain-containing protein</fullName>
    </submittedName>
</protein>
<dbReference type="AlphaFoldDB" id="A0A9X1T1V8"/>
<feature type="domain" description="YjiS-like" evidence="1">
    <location>
        <begin position="30"/>
        <end position="63"/>
    </location>
</feature>